<dbReference type="SUPFAM" id="SSF53335">
    <property type="entry name" value="S-adenosyl-L-methionine-dependent methyltransferases"/>
    <property type="match status" value="1"/>
</dbReference>
<evidence type="ECO:0000256" key="1">
    <source>
        <dbReference type="ARBA" id="ARBA00022490"/>
    </source>
</evidence>
<dbReference type="InterPro" id="IPR003682">
    <property type="entry name" value="rRNA_ssu_MeTfrase_G"/>
</dbReference>
<keyword evidence="2 6" id="KW-0698">rRNA processing</keyword>
<dbReference type="Gene3D" id="3.40.50.150">
    <property type="entry name" value="Vaccinia Virus protein VP39"/>
    <property type="match status" value="1"/>
</dbReference>
<feature type="binding site" evidence="6">
    <location>
        <position position="151"/>
    </location>
    <ligand>
        <name>S-adenosyl-L-methionine</name>
        <dbReference type="ChEBI" id="CHEBI:59789"/>
    </ligand>
</feature>
<comment type="function">
    <text evidence="6">Specifically methylates the N7 position of a guanine in 16S rRNA.</text>
</comment>
<evidence type="ECO:0000256" key="5">
    <source>
        <dbReference type="ARBA" id="ARBA00022691"/>
    </source>
</evidence>
<dbReference type="PANTHER" id="PTHR31760:SF0">
    <property type="entry name" value="S-ADENOSYL-L-METHIONINE-DEPENDENT METHYLTRANSFERASES SUPERFAMILY PROTEIN"/>
    <property type="match status" value="1"/>
</dbReference>
<evidence type="ECO:0000313" key="7">
    <source>
        <dbReference type="EMBL" id="HIZ79835.1"/>
    </source>
</evidence>
<dbReference type="EC" id="2.1.1.-" evidence="6"/>
<evidence type="ECO:0000256" key="3">
    <source>
        <dbReference type="ARBA" id="ARBA00022603"/>
    </source>
</evidence>
<dbReference type="Proteomes" id="UP000824101">
    <property type="component" value="Unassembled WGS sequence"/>
</dbReference>
<comment type="caution">
    <text evidence="7">The sequence shown here is derived from an EMBL/GenBank/DDBJ whole genome shotgun (WGS) entry which is preliminary data.</text>
</comment>
<accession>A0A9D2K5G1</accession>
<dbReference type="PIRSF" id="PIRSF003078">
    <property type="entry name" value="GidB"/>
    <property type="match status" value="1"/>
</dbReference>
<keyword evidence="5 6" id="KW-0949">S-adenosyl-L-methionine</keyword>
<comment type="subcellular location">
    <subcellularLocation>
        <location evidence="6">Cytoplasm</location>
    </subcellularLocation>
</comment>
<feature type="binding site" evidence="6">
    <location>
        <position position="81"/>
    </location>
    <ligand>
        <name>S-adenosyl-L-methionine</name>
        <dbReference type="ChEBI" id="CHEBI:59789"/>
    </ligand>
</feature>
<sequence length="241" mass="26958">MDRLFAEQMEKELQGNVKLSEKQMEQFFRYYEMLVEWNQVMNLTAITEMGAVVTKHFVDSLSLEKAIPDLGEKPLTVIDVGTGAGFPGIPLKIAYPQLEVTLLDSLNKRVRFLDAVKDELGLQRIRAVHGRAEDFGRNGAYREQFDLCVSRAVANLSTLSEYCLPFVKTGGCFVSYKSEKAEEELETAKGALEKLNSEAKKTVSFSLPNGDERTLVVITKNGVMSKKYPRKAGIPGKEPLK</sequence>
<dbReference type="PANTHER" id="PTHR31760">
    <property type="entry name" value="S-ADENOSYL-L-METHIONINE-DEPENDENT METHYLTRANSFERASES SUPERFAMILY PROTEIN"/>
    <property type="match status" value="1"/>
</dbReference>
<dbReference type="AlphaFoldDB" id="A0A9D2K5G1"/>
<dbReference type="EMBL" id="DXBC01000133">
    <property type="protein sequence ID" value="HIZ79835.1"/>
    <property type="molecule type" value="Genomic_DNA"/>
</dbReference>
<dbReference type="Pfam" id="PF02527">
    <property type="entry name" value="GidB"/>
    <property type="match status" value="1"/>
</dbReference>
<organism evidence="7 8">
    <name type="scientific">Candidatus Lachnoclostridium stercorigallinarum</name>
    <dbReference type="NCBI Taxonomy" id="2838634"/>
    <lineage>
        <taxon>Bacteria</taxon>
        <taxon>Bacillati</taxon>
        <taxon>Bacillota</taxon>
        <taxon>Clostridia</taxon>
        <taxon>Lachnospirales</taxon>
        <taxon>Lachnospiraceae</taxon>
    </lineage>
</organism>
<dbReference type="FunFam" id="3.40.50.150:FF:000041">
    <property type="entry name" value="Ribosomal RNA small subunit methyltransferase G"/>
    <property type="match status" value="1"/>
</dbReference>
<dbReference type="GO" id="GO:0070043">
    <property type="term" value="F:rRNA (guanine-N7-)-methyltransferase activity"/>
    <property type="evidence" value="ECO:0007669"/>
    <property type="project" value="UniProtKB-UniRule"/>
</dbReference>
<evidence type="ECO:0000256" key="4">
    <source>
        <dbReference type="ARBA" id="ARBA00022679"/>
    </source>
</evidence>
<keyword evidence="3 6" id="KW-0489">Methyltransferase</keyword>
<keyword evidence="1 6" id="KW-0963">Cytoplasm</keyword>
<feature type="binding site" evidence="6">
    <location>
        <position position="86"/>
    </location>
    <ligand>
        <name>S-adenosyl-L-methionine</name>
        <dbReference type="ChEBI" id="CHEBI:59789"/>
    </ligand>
</feature>
<dbReference type="HAMAP" id="MF_00074">
    <property type="entry name" value="16SrRNA_methyltr_G"/>
    <property type="match status" value="1"/>
</dbReference>
<dbReference type="GO" id="GO:0005829">
    <property type="term" value="C:cytosol"/>
    <property type="evidence" value="ECO:0007669"/>
    <property type="project" value="TreeGrafter"/>
</dbReference>
<evidence type="ECO:0000256" key="6">
    <source>
        <dbReference type="HAMAP-Rule" id="MF_00074"/>
    </source>
</evidence>
<comment type="caution">
    <text evidence="6">Lacks conserved residue(s) required for the propagation of feature annotation.</text>
</comment>
<dbReference type="CDD" id="cd02440">
    <property type="entry name" value="AdoMet_MTases"/>
    <property type="match status" value="1"/>
</dbReference>
<evidence type="ECO:0000256" key="2">
    <source>
        <dbReference type="ARBA" id="ARBA00022552"/>
    </source>
</evidence>
<dbReference type="InterPro" id="IPR029063">
    <property type="entry name" value="SAM-dependent_MTases_sf"/>
</dbReference>
<reference evidence="7" key="2">
    <citation type="submission" date="2021-04" db="EMBL/GenBank/DDBJ databases">
        <authorList>
            <person name="Gilroy R."/>
        </authorList>
    </citation>
    <scope>NUCLEOTIDE SEQUENCE</scope>
    <source>
        <strain evidence="7">ChiBcec1-1093</strain>
    </source>
</reference>
<keyword evidence="4 6" id="KW-0808">Transferase</keyword>
<feature type="binding site" evidence="6">
    <location>
        <begin position="132"/>
        <end position="133"/>
    </location>
    <ligand>
        <name>S-adenosyl-L-methionine</name>
        <dbReference type="ChEBI" id="CHEBI:59789"/>
    </ligand>
</feature>
<gene>
    <name evidence="6 7" type="primary">rsmG</name>
    <name evidence="7" type="ORF">IAA17_08620</name>
</gene>
<proteinExistence type="inferred from homology"/>
<name>A0A9D2K5G1_9FIRM</name>
<comment type="similarity">
    <text evidence="6">Belongs to the methyltransferase superfamily. RNA methyltransferase RsmG family.</text>
</comment>
<dbReference type="NCBIfam" id="TIGR00138">
    <property type="entry name" value="rsmG_gidB"/>
    <property type="match status" value="1"/>
</dbReference>
<evidence type="ECO:0000313" key="8">
    <source>
        <dbReference type="Proteomes" id="UP000824101"/>
    </source>
</evidence>
<reference evidence="7" key="1">
    <citation type="journal article" date="2021" name="PeerJ">
        <title>Extensive microbial diversity within the chicken gut microbiome revealed by metagenomics and culture.</title>
        <authorList>
            <person name="Gilroy R."/>
            <person name="Ravi A."/>
            <person name="Getino M."/>
            <person name="Pursley I."/>
            <person name="Horton D.L."/>
            <person name="Alikhan N.F."/>
            <person name="Baker D."/>
            <person name="Gharbi K."/>
            <person name="Hall N."/>
            <person name="Watson M."/>
            <person name="Adriaenssens E.M."/>
            <person name="Foster-Nyarko E."/>
            <person name="Jarju S."/>
            <person name="Secka A."/>
            <person name="Antonio M."/>
            <person name="Oren A."/>
            <person name="Chaudhuri R.R."/>
            <person name="La Ragione R."/>
            <person name="Hildebrand F."/>
            <person name="Pallen M.J."/>
        </authorList>
    </citation>
    <scope>NUCLEOTIDE SEQUENCE</scope>
    <source>
        <strain evidence="7">ChiBcec1-1093</strain>
    </source>
</reference>
<protein>
    <recommendedName>
        <fullName evidence="6">Ribosomal RNA small subunit methyltransferase G</fullName>
        <ecNumber evidence="6">2.1.1.-</ecNumber>
    </recommendedName>
    <alternativeName>
        <fullName evidence="6">16S rRNA 7-methylguanosine methyltransferase</fullName>
        <shortName evidence="6">16S rRNA m7G methyltransferase</shortName>
    </alternativeName>
</protein>